<reference evidence="3" key="2">
    <citation type="submission" date="2025-09" db="UniProtKB">
        <authorList>
            <consortium name="Ensembl"/>
        </authorList>
    </citation>
    <scope>IDENTIFICATION</scope>
</reference>
<proteinExistence type="predicted"/>
<dbReference type="InterPro" id="IPR036179">
    <property type="entry name" value="Ig-like_dom_sf"/>
</dbReference>
<dbReference type="InterPro" id="IPR013783">
    <property type="entry name" value="Ig-like_fold"/>
</dbReference>
<dbReference type="SUPFAM" id="SSF48726">
    <property type="entry name" value="Immunoglobulin"/>
    <property type="match status" value="1"/>
</dbReference>
<feature type="compositionally biased region" description="Pro residues" evidence="2">
    <location>
        <begin position="128"/>
        <end position="137"/>
    </location>
</feature>
<dbReference type="Proteomes" id="UP000694390">
    <property type="component" value="Unassembled WGS sequence"/>
</dbReference>
<dbReference type="GO" id="GO:0002764">
    <property type="term" value="P:immune response-regulating signaling pathway"/>
    <property type="evidence" value="ECO:0007669"/>
    <property type="project" value="TreeGrafter"/>
</dbReference>
<name>A0A8C4WMA9_9SAUR</name>
<dbReference type="AlphaFoldDB" id="A0A8C4WMA9"/>
<evidence type="ECO:0000256" key="2">
    <source>
        <dbReference type="SAM" id="MobiDB-lite"/>
    </source>
</evidence>
<organism evidence="3 4">
    <name type="scientific">Gopherus evgoodei</name>
    <name type="common">Goodes thornscrub tortoise</name>
    <dbReference type="NCBI Taxonomy" id="1825980"/>
    <lineage>
        <taxon>Eukaryota</taxon>
        <taxon>Metazoa</taxon>
        <taxon>Chordata</taxon>
        <taxon>Craniata</taxon>
        <taxon>Vertebrata</taxon>
        <taxon>Euteleostomi</taxon>
        <taxon>Archelosauria</taxon>
        <taxon>Testudinata</taxon>
        <taxon>Testudines</taxon>
        <taxon>Cryptodira</taxon>
        <taxon>Durocryptodira</taxon>
        <taxon>Testudinoidea</taxon>
        <taxon>Testudinidae</taxon>
        <taxon>Gopherus</taxon>
    </lineage>
</organism>
<evidence type="ECO:0000313" key="3">
    <source>
        <dbReference type="Ensembl" id="ENSGEVP00005019839.1"/>
    </source>
</evidence>
<dbReference type="Pfam" id="PF13895">
    <property type="entry name" value="Ig_2"/>
    <property type="match status" value="1"/>
</dbReference>
<evidence type="ECO:0000256" key="1">
    <source>
        <dbReference type="ARBA" id="ARBA00023157"/>
    </source>
</evidence>
<keyword evidence="4" id="KW-1185">Reference proteome</keyword>
<accession>A0A8C4WMA9</accession>
<keyword evidence="1" id="KW-1015">Disulfide bond</keyword>
<sequence>MSPRPSRGDALLGSGVCLMACLLLTAELRYPKPSISLRPSAGVTLGGAVTVWCRGRHQNMRFLLHKFGNPNVLQDVVLAGNVAEFPIRNVSRRDAGSYRCYYRSKSDPPVWSEPSDPVELAIAGEGPPQRPHSQPHPQPREPTQMGSRSRIHPQRSRQEKVSE</sequence>
<dbReference type="Ensembl" id="ENSGEVT00005020842.1">
    <property type="protein sequence ID" value="ENSGEVP00005019839.1"/>
    <property type="gene ID" value="ENSGEVG00005014067.1"/>
</dbReference>
<dbReference type="PANTHER" id="PTHR11738">
    <property type="entry name" value="MHC CLASS I NK CELL RECEPTOR"/>
    <property type="match status" value="1"/>
</dbReference>
<reference evidence="3" key="1">
    <citation type="submission" date="2025-08" db="UniProtKB">
        <authorList>
            <consortium name="Ensembl"/>
        </authorList>
    </citation>
    <scope>IDENTIFICATION</scope>
</reference>
<dbReference type="Gene3D" id="2.60.40.10">
    <property type="entry name" value="Immunoglobulins"/>
    <property type="match status" value="1"/>
</dbReference>
<evidence type="ECO:0000313" key="4">
    <source>
        <dbReference type="Proteomes" id="UP000694390"/>
    </source>
</evidence>
<dbReference type="InterPro" id="IPR050412">
    <property type="entry name" value="Ig-like_Receptors_ImmuneReg"/>
</dbReference>
<dbReference type="OrthoDB" id="9544052at2759"/>
<dbReference type="GeneTree" id="ENSGT01150000286974"/>
<protein>
    <submittedName>
        <fullName evidence="3">Uncharacterized protein</fullName>
    </submittedName>
</protein>
<feature type="region of interest" description="Disordered" evidence="2">
    <location>
        <begin position="104"/>
        <end position="163"/>
    </location>
</feature>
<dbReference type="PANTHER" id="PTHR11738:SF186">
    <property type="entry name" value="OSTEOCLAST-ASSOCIATED IMMUNOGLOBULIN-LIKE RECEPTOR"/>
    <property type="match status" value="1"/>
</dbReference>